<name>A0ABQ9I1L1_9NEOP</name>
<evidence type="ECO:0000313" key="2">
    <source>
        <dbReference type="Proteomes" id="UP001159363"/>
    </source>
</evidence>
<dbReference type="EMBL" id="JARBHB010000003">
    <property type="protein sequence ID" value="KAJ8890534.1"/>
    <property type="molecule type" value="Genomic_DNA"/>
</dbReference>
<sequence length="83" mass="9251">MGLHSNAQNFTKDKLFEVTKEVRDSGFKVVAIVSDMGGGNLISFTNPVDVTQKVWVFVDIPHLIKILRNNFLEYGIPLPCGTE</sequence>
<dbReference type="Proteomes" id="UP001159363">
    <property type="component" value="Chromosome 3"/>
</dbReference>
<organism evidence="1 2">
    <name type="scientific">Dryococelus australis</name>
    <dbReference type="NCBI Taxonomy" id="614101"/>
    <lineage>
        <taxon>Eukaryota</taxon>
        <taxon>Metazoa</taxon>
        <taxon>Ecdysozoa</taxon>
        <taxon>Arthropoda</taxon>
        <taxon>Hexapoda</taxon>
        <taxon>Insecta</taxon>
        <taxon>Pterygota</taxon>
        <taxon>Neoptera</taxon>
        <taxon>Polyneoptera</taxon>
        <taxon>Phasmatodea</taxon>
        <taxon>Verophasmatodea</taxon>
        <taxon>Anareolatae</taxon>
        <taxon>Phasmatidae</taxon>
        <taxon>Eurycanthinae</taxon>
        <taxon>Dryococelus</taxon>
    </lineage>
</organism>
<reference evidence="1 2" key="1">
    <citation type="submission" date="2023-02" db="EMBL/GenBank/DDBJ databases">
        <title>LHISI_Scaffold_Assembly.</title>
        <authorList>
            <person name="Stuart O.P."/>
            <person name="Cleave R."/>
            <person name="Magrath M.J.L."/>
            <person name="Mikheyev A.S."/>
        </authorList>
    </citation>
    <scope>NUCLEOTIDE SEQUENCE [LARGE SCALE GENOMIC DNA]</scope>
    <source>
        <strain evidence="1">Daus_M_001</strain>
        <tissue evidence="1">Leg muscle</tissue>
    </source>
</reference>
<keyword evidence="2" id="KW-1185">Reference proteome</keyword>
<comment type="caution">
    <text evidence="1">The sequence shown here is derived from an EMBL/GenBank/DDBJ whole genome shotgun (WGS) entry which is preliminary data.</text>
</comment>
<evidence type="ECO:0008006" key="3">
    <source>
        <dbReference type="Google" id="ProtNLM"/>
    </source>
</evidence>
<protein>
    <recommendedName>
        <fullName evidence="3">Transposase</fullName>
    </recommendedName>
</protein>
<feature type="non-terminal residue" evidence="1">
    <location>
        <position position="83"/>
    </location>
</feature>
<proteinExistence type="predicted"/>
<accession>A0ABQ9I1L1</accession>
<evidence type="ECO:0000313" key="1">
    <source>
        <dbReference type="EMBL" id="KAJ8890534.1"/>
    </source>
</evidence>
<gene>
    <name evidence="1" type="ORF">PR048_010043</name>
</gene>